<evidence type="ECO:0000256" key="5">
    <source>
        <dbReference type="ARBA" id="ARBA00023242"/>
    </source>
</evidence>
<sequence>MLKSEVTRVSGSSISSRHRSPSDSPTNDRYAKRSRRTPTSSSESEPDSNQDESRKDETNAKPAPKPASTTAIPPRTGGLYIPPAKLRLLQASLTDKSSPEYQRLAWEALKKTINGRVNKVNISNLPLIIRELFKDNIVRGRGLLSRGVIQAQMASPFYTHVYAALVSVINTKFPQIGELIVKRLISSFRRTYQRNDKSHCLATTRFIAHLVNQNVLHEIVALQMLVLLLENPSDDSVELAIGFIKECGQKLSQVSPRGLDSVFSTLRNLLHESSLDKRTQYMIEVLFAVRKDQFKANPAIQPGLDLVDENDQYTHMLTLDDPCEPETVLGKCRQQLRSLIEMSAGNLDVFKYDEQYEENENKYKEIRKAILDEESDDDDGSSSSGSSDEDDNKNEDADEEEQANEAEKDKQTIIDQTETNLVALRRTIYLTIQSSIGAEECAHKLLKMNLRPGQEMELCQMILDSCAQQRTYERFFGLLGQRFCLLKKEYIECFEKVFQDQYEIVHRLENVKLRNVAKFFAHLLVTDAISWGVLRCIRLTEEDTTSSSRVYIKNLFLELAEFLGLTKLNNRLTDPTLTEYFEGIFPRDNPKNTRFSINFFTSIGLGGLTDELREFLHNNPTPVAVAAPPPPPPVSIKREAKDEDEQDYKDSHRIQAQLRELQMAQDKSKKGKDDKHKRQKKKSESSSSSSSGSSSRSGSSSSSSSSSSPSPPPVSRRERDDRDRRSERDRRKDESRQQRDKRSRSPDRRKENRKEESRHREKRSRSPDHRHQHKSSRR</sequence>
<protein>
    <recommendedName>
        <fullName evidence="7">MI domain-containing protein</fullName>
    </recommendedName>
</protein>
<dbReference type="GO" id="GO:0071013">
    <property type="term" value="C:catalytic step 2 spliceosome"/>
    <property type="evidence" value="ECO:0007669"/>
    <property type="project" value="TreeGrafter"/>
</dbReference>
<dbReference type="InterPro" id="IPR003891">
    <property type="entry name" value="Initiation_fac_eIF4g_MI"/>
</dbReference>
<dbReference type="Proteomes" id="UP000663828">
    <property type="component" value="Unassembled WGS sequence"/>
</dbReference>
<keyword evidence="3" id="KW-0507">mRNA processing</keyword>
<dbReference type="Gene3D" id="1.25.40.180">
    <property type="match status" value="1"/>
</dbReference>
<keyword evidence="4" id="KW-0508">mRNA splicing</keyword>
<dbReference type="FunFam" id="1.25.40.180:FF:000004">
    <property type="entry name" value="pre-mRNA-splicing factor CWC22 homolog"/>
    <property type="match status" value="1"/>
</dbReference>
<dbReference type="InterPro" id="IPR050781">
    <property type="entry name" value="CWC22_splicing_factor"/>
</dbReference>
<dbReference type="GO" id="GO:0003723">
    <property type="term" value="F:RNA binding"/>
    <property type="evidence" value="ECO:0007669"/>
    <property type="project" value="InterPro"/>
</dbReference>
<feature type="compositionally biased region" description="Acidic residues" evidence="6">
    <location>
        <begin position="387"/>
        <end position="404"/>
    </location>
</feature>
<evidence type="ECO:0000313" key="8">
    <source>
        <dbReference type="EMBL" id="CAF0766530.1"/>
    </source>
</evidence>
<dbReference type="SMART" id="SM00543">
    <property type="entry name" value="MIF4G"/>
    <property type="match status" value="1"/>
</dbReference>
<comment type="caution">
    <text evidence="8">The sequence shown here is derived from an EMBL/GenBank/DDBJ whole genome shotgun (WGS) entry which is preliminary data.</text>
</comment>
<feature type="compositionally biased region" description="Basic and acidic residues" evidence="6">
    <location>
        <begin position="715"/>
        <end position="769"/>
    </location>
</feature>
<dbReference type="PANTHER" id="PTHR18034">
    <property type="entry name" value="CELL CYCLE CONTROL PROTEIN CWF22-RELATED"/>
    <property type="match status" value="1"/>
</dbReference>
<evidence type="ECO:0000259" key="7">
    <source>
        <dbReference type="PROSITE" id="PS51366"/>
    </source>
</evidence>
<comment type="similarity">
    <text evidence="2">Belongs to the CWC22 family.</text>
</comment>
<dbReference type="InterPro" id="IPR016024">
    <property type="entry name" value="ARM-type_fold"/>
</dbReference>
<dbReference type="Pfam" id="PF02854">
    <property type="entry name" value="MIF4G"/>
    <property type="match status" value="1"/>
</dbReference>
<dbReference type="SUPFAM" id="SSF48371">
    <property type="entry name" value="ARM repeat"/>
    <property type="match status" value="1"/>
</dbReference>
<dbReference type="PANTHER" id="PTHR18034:SF3">
    <property type="entry name" value="PRE-MRNA-SPLICING FACTOR CWC22 HOMOLOG"/>
    <property type="match status" value="1"/>
</dbReference>
<dbReference type="AlphaFoldDB" id="A0A813QFY5"/>
<dbReference type="PROSITE" id="PS51366">
    <property type="entry name" value="MI"/>
    <property type="match status" value="1"/>
</dbReference>
<feature type="domain" description="MI" evidence="7">
    <location>
        <begin position="423"/>
        <end position="539"/>
    </location>
</feature>
<evidence type="ECO:0000313" key="9">
    <source>
        <dbReference type="Proteomes" id="UP000663828"/>
    </source>
</evidence>
<dbReference type="EMBL" id="CAJNOR010000036">
    <property type="protein sequence ID" value="CAF0766530.1"/>
    <property type="molecule type" value="Genomic_DNA"/>
</dbReference>
<feature type="region of interest" description="Disordered" evidence="6">
    <location>
        <begin position="620"/>
        <end position="651"/>
    </location>
</feature>
<feature type="region of interest" description="Disordered" evidence="6">
    <location>
        <begin position="371"/>
        <end position="412"/>
    </location>
</feature>
<dbReference type="GO" id="GO:0000398">
    <property type="term" value="P:mRNA splicing, via spliceosome"/>
    <property type="evidence" value="ECO:0007669"/>
    <property type="project" value="TreeGrafter"/>
</dbReference>
<name>A0A813QFY5_ADIRI</name>
<feature type="compositionally biased region" description="Low complexity" evidence="6">
    <location>
        <begin position="685"/>
        <end position="708"/>
    </location>
</feature>
<feature type="region of interest" description="Disordered" evidence="6">
    <location>
        <begin position="1"/>
        <end position="76"/>
    </location>
</feature>
<organism evidence="8 9">
    <name type="scientific">Adineta ricciae</name>
    <name type="common">Rotifer</name>
    <dbReference type="NCBI Taxonomy" id="249248"/>
    <lineage>
        <taxon>Eukaryota</taxon>
        <taxon>Metazoa</taxon>
        <taxon>Spiralia</taxon>
        <taxon>Gnathifera</taxon>
        <taxon>Rotifera</taxon>
        <taxon>Eurotatoria</taxon>
        <taxon>Bdelloidea</taxon>
        <taxon>Adinetida</taxon>
        <taxon>Adinetidae</taxon>
        <taxon>Adineta</taxon>
    </lineage>
</organism>
<dbReference type="GO" id="GO:0016607">
    <property type="term" value="C:nuclear speck"/>
    <property type="evidence" value="ECO:0007669"/>
    <property type="project" value="UniProtKB-SubCell"/>
</dbReference>
<comment type="subcellular location">
    <subcellularLocation>
        <location evidence="1">Nucleus speckle</location>
    </subcellularLocation>
</comment>
<dbReference type="SMART" id="SM00544">
    <property type="entry name" value="MA3"/>
    <property type="match status" value="1"/>
</dbReference>
<gene>
    <name evidence="8" type="ORF">XAT740_LOCUS1219</name>
</gene>
<reference evidence="8" key="1">
    <citation type="submission" date="2021-02" db="EMBL/GenBank/DDBJ databases">
        <authorList>
            <person name="Nowell W R."/>
        </authorList>
    </citation>
    <scope>NUCLEOTIDE SEQUENCE</scope>
</reference>
<keyword evidence="5" id="KW-0539">Nucleus</keyword>
<evidence type="ECO:0000256" key="2">
    <source>
        <dbReference type="ARBA" id="ARBA00006856"/>
    </source>
</evidence>
<feature type="compositionally biased region" description="Low complexity" evidence="6">
    <location>
        <begin position="60"/>
        <end position="74"/>
    </location>
</feature>
<evidence type="ECO:0000256" key="1">
    <source>
        <dbReference type="ARBA" id="ARBA00004324"/>
    </source>
</evidence>
<evidence type="ECO:0000256" key="6">
    <source>
        <dbReference type="SAM" id="MobiDB-lite"/>
    </source>
</evidence>
<dbReference type="Pfam" id="PF02847">
    <property type="entry name" value="MA3"/>
    <property type="match status" value="1"/>
</dbReference>
<feature type="compositionally biased region" description="Basic and acidic residues" evidence="6">
    <location>
        <begin position="666"/>
        <end position="676"/>
    </location>
</feature>
<dbReference type="InterPro" id="IPR003890">
    <property type="entry name" value="MIF4G-like_typ-3"/>
</dbReference>
<accession>A0A813QFY5</accession>
<feature type="region of interest" description="Disordered" evidence="6">
    <location>
        <begin position="663"/>
        <end position="778"/>
    </location>
</feature>
<evidence type="ECO:0000256" key="3">
    <source>
        <dbReference type="ARBA" id="ARBA00022664"/>
    </source>
</evidence>
<proteinExistence type="inferred from homology"/>
<keyword evidence="9" id="KW-1185">Reference proteome</keyword>
<evidence type="ECO:0000256" key="4">
    <source>
        <dbReference type="ARBA" id="ARBA00023187"/>
    </source>
</evidence>